<name>A0A558RCG7_9SPHN</name>
<sequence>MTATEANKALVRRYMQALMDGDGDTIEALQHPDVKWWILGVGDMDRDAFTASVRGGLLAATERRVEITCLTAEGDRVAVEARSEMTFPDRVYRNRYHNLLTIRDGLIVEGREYMDTRAAAEAFA</sequence>
<dbReference type="EMBL" id="VNIM01000004">
    <property type="protein sequence ID" value="TVV77129.1"/>
    <property type="molecule type" value="Genomic_DNA"/>
</dbReference>
<dbReference type="InterPro" id="IPR037401">
    <property type="entry name" value="SnoaL-like"/>
</dbReference>
<reference evidence="2 3" key="1">
    <citation type="submission" date="2019-07" db="EMBL/GenBank/DDBJ databases">
        <title>Sphingomonas solaris sp. nov., isolated from a solar panel from Boston, Massachusetts.</title>
        <authorList>
            <person name="Tanner K."/>
            <person name="Pascual J."/>
            <person name="Mancuso C."/>
            <person name="Pereto J."/>
            <person name="Khalil A."/>
            <person name="Vilanova C."/>
        </authorList>
    </citation>
    <scope>NUCLEOTIDE SEQUENCE [LARGE SCALE GENOMIC DNA]</scope>
    <source>
        <strain evidence="2 3">R4DWN</strain>
    </source>
</reference>
<gene>
    <name evidence="2" type="ORF">FOY91_02025</name>
</gene>
<organism evidence="2 3">
    <name type="scientific">Alterirhizorhabdus solaris</name>
    <dbReference type="NCBI Taxonomy" id="2529389"/>
    <lineage>
        <taxon>Bacteria</taxon>
        <taxon>Pseudomonadati</taxon>
        <taxon>Pseudomonadota</taxon>
        <taxon>Alphaproteobacteria</taxon>
        <taxon>Sphingomonadales</taxon>
        <taxon>Rhizorhabdaceae</taxon>
        <taxon>Alterirhizorhabdus</taxon>
    </lineage>
</organism>
<dbReference type="SUPFAM" id="SSF54427">
    <property type="entry name" value="NTF2-like"/>
    <property type="match status" value="1"/>
</dbReference>
<evidence type="ECO:0000259" key="1">
    <source>
        <dbReference type="Pfam" id="PF12680"/>
    </source>
</evidence>
<evidence type="ECO:0000313" key="3">
    <source>
        <dbReference type="Proteomes" id="UP000318681"/>
    </source>
</evidence>
<protein>
    <submittedName>
        <fullName evidence="2">DUF4440 domain-containing protein</fullName>
    </submittedName>
</protein>
<keyword evidence="3" id="KW-1185">Reference proteome</keyword>
<comment type="caution">
    <text evidence="2">The sequence shown here is derived from an EMBL/GenBank/DDBJ whole genome shotgun (WGS) entry which is preliminary data.</text>
</comment>
<dbReference type="Pfam" id="PF12680">
    <property type="entry name" value="SnoaL_2"/>
    <property type="match status" value="1"/>
</dbReference>
<dbReference type="Gene3D" id="3.10.450.50">
    <property type="match status" value="1"/>
</dbReference>
<accession>A0A558RCG7</accession>
<proteinExistence type="predicted"/>
<dbReference type="RefSeq" id="WP_145147603.1">
    <property type="nucleotide sequence ID" value="NZ_VNIM01000004.1"/>
</dbReference>
<evidence type="ECO:0000313" key="2">
    <source>
        <dbReference type="EMBL" id="TVV77129.1"/>
    </source>
</evidence>
<dbReference type="AlphaFoldDB" id="A0A558RCG7"/>
<dbReference type="InterPro" id="IPR032710">
    <property type="entry name" value="NTF2-like_dom_sf"/>
</dbReference>
<dbReference type="Proteomes" id="UP000318681">
    <property type="component" value="Unassembled WGS sequence"/>
</dbReference>
<feature type="domain" description="SnoaL-like" evidence="1">
    <location>
        <begin position="11"/>
        <end position="109"/>
    </location>
</feature>
<dbReference type="OrthoDB" id="7061942at2"/>